<dbReference type="PROSITE" id="PS50853">
    <property type="entry name" value="FN3"/>
    <property type="match status" value="2"/>
</dbReference>
<dbReference type="PANTHER" id="PTHR46708:SF2">
    <property type="entry name" value="FIBRONECTIN TYPE-III DOMAIN-CONTAINING PROTEIN"/>
    <property type="match status" value="1"/>
</dbReference>
<dbReference type="PATRIC" id="fig|246787.4.peg.3450"/>
<dbReference type="KEGG" id="bcel:BcellWH2_03335"/>
<feature type="domain" description="Fibronectin type-III" evidence="3">
    <location>
        <begin position="210"/>
        <end position="308"/>
    </location>
</feature>
<dbReference type="EMBL" id="CP012801">
    <property type="protein sequence ID" value="ALJ60568.1"/>
    <property type="molecule type" value="Genomic_DNA"/>
</dbReference>
<evidence type="ECO:0000259" key="3">
    <source>
        <dbReference type="PROSITE" id="PS50853"/>
    </source>
</evidence>
<dbReference type="AlphaFoldDB" id="A0A0P0GE98"/>
<dbReference type="PANTHER" id="PTHR46708">
    <property type="entry name" value="TENASCIN"/>
    <property type="match status" value="1"/>
</dbReference>
<protein>
    <submittedName>
        <fullName evidence="4">Fibronectin type III domain protein</fullName>
    </submittedName>
</protein>
<dbReference type="SMART" id="SM00060">
    <property type="entry name" value="FN3"/>
    <property type="match status" value="4"/>
</dbReference>
<dbReference type="Pfam" id="PF00041">
    <property type="entry name" value="fn3"/>
    <property type="match status" value="1"/>
</dbReference>
<dbReference type="InterPro" id="IPR013783">
    <property type="entry name" value="Ig-like_fold"/>
</dbReference>
<feature type="signal peptide" evidence="2">
    <location>
        <begin position="1"/>
        <end position="29"/>
    </location>
</feature>
<feature type="domain" description="Fibronectin type-III" evidence="3">
    <location>
        <begin position="313"/>
        <end position="409"/>
    </location>
</feature>
<dbReference type="InterPro" id="IPR003961">
    <property type="entry name" value="FN3_dom"/>
</dbReference>
<keyword evidence="1" id="KW-0677">Repeat</keyword>
<dbReference type="Gene3D" id="2.60.40.10">
    <property type="entry name" value="Immunoglobulins"/>
    <property type="match status" value="1"/>
</dbReference>
<name>A0A0P0GE98_9BACE</name>
<keyword evidence="2" id="KW-0732">Signal</keyword>
<evidence type="ECO:0000313" key="4">
    <source>
        <dbReference type="EMBL" id="ALJ60568.1"/>
    </source>
</evidence>
<organism evidence="4 5">
    <name type="scientific">Bacteroides cellulosilyticus</name>
    <dbReference type="NCBI Taxonomy" id="246787"/>
    <lineage>
        <taxon>Bacteria</taxon>
        <taxon>Pseudomonadati</taxon>
        <taxon>Bacteroidota</taxon>
        <taxon>Bacteroidia</taxon>
        <taxon>Bacteroidales</taxon>
        <taxon>Bacteroidaceae</taxon>
        <taxon>Bacteroides</taxon>
    </lineage>
</organism>
<dbReference type="InterPro" id="IPR036116">
    <property type="entry name" value="FN3_sf"/>
</dbReference>
<dbReference type="SUPFAM" id="SSF49265">
    <property type="entry name" value="Fibronectin type III"/>
    <property type="match status" value="2"/>
</dbReference>
<feature type="chain" id="PRO_5006047491" evidence="2">
    <location>
        <begin position="30"/>
        <end position="758"/>
    </location>
</feature>
<gene>
    <name evidence="4" type="ORF">BcellWH2_03335</name>
</gene>
<proteinExistence type="predicted"/>
<accession>A0A0P0GE98</accession>
<dbReference type="RefSeq" id="WP_081679787.1">
    <property type="nucleotide sequence ID" value="NZ_CP012801.1"/>
</dbReference>
<reference evidence="4 5" key="1">
    <citation type="journal article" date="2015" name="Science">
        <title>Genetic determinants of in vivo fitness and diet responsiveness in multiple human gut Bacteroides.</title>
        <authorList>
            <person name="Wu M."/>
            <person name="McNulty N.P."/>
            <person name="Rodionov D.A."/>
            <person name="Khoroshkin M.S."/>
            <person name="Griffin N.W."/>
            <person name="Cheng J."/>
            <person name="Latreille P."/>
            <person name="Kerstetter R.A."/>
            <person name="Terrapon N."/>
            <person name="Henrissat B."/>
            <person name="Osterman A.L."/>
            <person name="Gordon J.I."/>
        </authorList>
    </citation>
    <scope>NUCLEOTIDE SEQUENCE [LARGE SCALE GENOMIC DNA]</scope>
    <source>
        <strain evidence="4 5">WH2</strain>
    </source>
</reference>
<dbReference type="Proteomes" id="UP000061809">
    <property type="component" value="Chromosome"/>
</dbReference>
<dbReference type="NCBIfam" id="TIGR04183">
    <property type="entry name" value="Por_Secre_tail"/>
    <property type="match status" value="1"/>
</dbReference>
<sequence length="758" mass="85483">MKPYIDSTKFLKLILVFVSAILFPSLSHAVNKTIQIKSDISKTGLLSYSGTYSWQTGDFFVGDDASKKGGKGLLLFNLSAIPRDVTIVKVELRLASELKLDSNFGGQIRLLLLSDLDDLKLDETSWQNLNNGTLLGNISIEEGKVFGITGNAYNNMVKNNVGEKIGISLIHNTIGKIVRFWQKNCWLEVTYSENSGSSEAKEGDVNESFPLLSVDGIEVTSNSCILKWNEPTSGITGFQVANTNQDIIYSRQYRTPLILSYAATNLEGDSCYTFYVRYMKSVYTPSGPTVAVSNFSRWNKVQVITLPSKKLESPRNVKIEEINYGCIISWEAPADKTHWPIEYMIYQERYNPVNNSWITVNSYNVGNSLRYQVDNLSVGTTYRYSIMGKNQAGEGVANSISVTPKAPPTPVDEFFLFRPYKNRHVMRWEYSSSDIDSFIVERRTPFPKKMILGKTERGVDMGESAAASQYIYSIRAYKGRQFSNIVQCDFIEPPVKPINFRSTLDTNNHRILEWEYPVPNTIMSFVIVQHSPFSKRYNVDKDVRSFDIGETLSEYVYEYTIQASFRGVYSDEIAISFRGDSGPPTSPTNFRVLQPFGSIRVLLWDYPLTADIDDFVITQQSPSKQIFIVGKTSRGFEVGETRQNSTYIYDIQARKENEHSKIVTLGFAGGSASATRSINEEHNGLEDNKVSVTYASHTLYIQGIPIYALQVYEVSSGKLVMNLTNQNSDKVSLSTLEKGVYIVNVIYNEEIVTRKIVR</sequence>
<dbReference type="InterPro" id="IPR050991">
    <property type="entry name" value="ECM_Regulatory_Proteins"/>
</dbReference>
<dbReference type="InterPro" id="IPR026444">
    <property type="entry name" value="Secre_tail"/>
</dbReference>
<evidence type="ECO:0000256" key="1">
    <source>
        <dbReference type="ARBA" id="ARBA00022737"/>
    </source>
</evidence>
<dbReference type="CDD" id="cd00063">
    <property type="entry name" value="FN3"/>
    <property type="match status" value="1"/>
</dbReference>
<evidence type="ECO:0000313" key="5">
    <source>
        <dbReference type="Proteomes" id="UP000061809"/>
    </source>
</evidence>
<evidence type="ECO:0000256" key="2">
    <source>
        <dbReference type="SAM" id="SignalP"/>
    </source>
</evidence>